<organism evidence="1">
    <name type="scientific">hydrothermal vent metagenome</name>
    <dbReference type="NCBI Taxonomy" id="652676"/>
    <lineage>
        <taxon>unclassified sequences</taxon>
        <taxon>metagenomes</taxon>
        <taxon>ecological metagenomes</taxon>
    </lineage>
</organism>
<protein>
    <submittedName>
        <fullName evidence="1">Uncharacterized protein</fullName>
    </submittedName>
</protein>
<gene>
    <name evidence="1" type="ORF">MNBD_GAMMA12-2907</name>
</gene>
<name>A0A3B0Z1G8_9ZZZZ</name>
<accession>A0A3B0Z1G8</accession>
<dbReference type="EMBL" id="UOFL01000253">
    <property type="protein sequence ID" value="VAW82780.1"/>
    <property type="molecule type" value="Genomic_DNA"/>
</dbReference>
<evidence type="ECO:0000313" key="1">
    <source>
        <dbReference type="EMBL" id="VAW82780.1"/>
    </source>
</evidence>
<dbReference type="AlphaFoldDB" id="A0A3B0Z1G8"/>
<sequence length="63" mass="6862">MLLNTRIQSDAVFKFMSRGNRQWSLLARVISMADEHGSSGAGLLSDCTTTGITVLDLSLSFQL</sequence>
<proteinExistence type="predicted"/>
<reference evidence="1" key="1">
    <citation type="submission" date="2018-06" db="EMBL/GenBank/DDBJ databases">
        <authorList>
            <person name="Zhirakovskaya E."/>
        </authorList>
    </citation>
    <scope>NUCLEOTIDE SEQUENCE</scope>
</reference>